<dbReference type="PANTHER" id="PTHR45918">
    <property type="entry name" value="ALPHA-1,3/1,6-MANNOSYLTRANSFERASE ALG2"/>
    <property type="match status" value="1"/>
</dbReference>
<dbReference type="GO" id="GO:0004378">
    <property type="term" value="F:GDP-Man:Man(1)GlcNAc(2)-PP-Dol alpha-1,3-mannosyltransferase activity"/>
    <property type="evidence" value="ECO:0007669"/>
    <property type="project" value="UniProtKB-UniRule"/>
</dbReference>
<dbReference type="PANTHER" id="PTHR45918:SF1">
    <property type="entry name" value="ALPHA-1,3_1,6-MANNOSYLTRANSFERASE ALG2"/>
    <property type="match status" value="1"/>
</dbReference>
<name>A0AAF0ISE4_9BASI</name>
<proteinExistence type="inferred from homology"/>
<keyword evidence="2 4" id="KW-0328">Glycosyltransferase</keyword>
<comment type="similarity">
    <text evidence="4">Belongs to the glycosyltransferase group 1 family.</text>
</comment>
<protein>
    <recommendedName>
        <fullName evidence="4">Alpha-1,3/1,6-mannosyltransferase ALG2</fullName>
        <ecNumber evidence="4">2.4.1.132</ecNumber>
        <ecNumber evidence="4">2.4.1.257</ecNumber>
    </recommendedName>
    <alternativeName>
        <fullName evidence="4">GDP-Man:Man(1)GlcNAc(2)-PP-Dol alpha-1,3-mannosyltransferase</fullName>
    </alternativeName>
</protein>
<comment type="catalytic activity">
    <reaction evidence="4">
        <text>a beta-D-Man-(1-&gt;4)-beta-D-GlcNAc-(1-&gt;4)-alpha-D-GlcNAc-diphospho-di-trans,poly-cis-dolichol + GDP-alpha-D-mannose = an alpha-D-Man-(1-&gt;3)-beta-D-Man-(1-&gt;4)-beta-D-GlcNAc-(1-&gt;4)-alpha-D-GlcNAc-diphospho-di-trans,poly-cis-dolichol + GDP + H(+)</text>
        <dbReference type="Rhea" id="RHEA:29515"/>
        <dbReference type="Rhea" id="RHEA-COMP:19511"/>
        <dbReference type="Rhea" id="RHEA-COMP:19513"/>
        <dbReference type="ChEBI" id="CHEBI:15378"/>
        <dbReference type="ChEBI" id="CHEBI:57527"/>
        <dbReference type="ChEBI" id="CHEBI:58189"/>
        <dbReference type="ChEBI" id="CHEBI:58472"/>
        <dbReference type="ChEBI" id="CHEBI:132510"/>
        <dbReference type="EC" id="2.4.1.132"/>
    </reaction>
    <physiologicalReaction direction="left-to-right" evidence="4">
        <dbReference type="Rhea" id="RHEA:29516"/>
    </physiologicalReaction>
</comment>
<gene>
    <name evidence="6" type="ORF">MOBT1_000768</name>
</gene>
<keyword evidence="3 4" id="KW-0808">Transferase</keyword>
<dbReference type="Proteomes" id="UP001214603">
    <property type="component" value="Chromosome 1"/>
</dbReference>
<dbReference type="EMBL" id="CP119934">
    <property type="protein sequence ID" value="WFD02089.1"/>
    <property type="molecule type" value="Genomic_DNA"/>
</dbReference>
<keyword evidence="7" id="KW-1185">Reference proteome</keyword>
<keyword evidence="4" id="KW-1133">Transmembrane helix</keyword>
<accession>A0AAF0ISE4</accession>
<organism evidence="6 7">
    <name type="scientific">Malassezia obtusa</name>
    <dbReference type="NCBI Taxonomy" id="76774"/>
    <lineage>
        <taxon>Eukaryota</taxon>
        <taxon>Fungi</taxon>
        <taxon>Dikarya</taxon>
        <taxon>Basidiomycota</taxon>
        <taxon>Ustilaginomycotina</taxon>
        <taxon>Malasseziomycetes</taxon>
        <taxon>Malasseziales</taxon>
        <taxon>Malasseziaceae</taxon>
        <taxon>Malassezia</taxon>
    </lineage>
</organism>
<evidence type="ECO:0000256" key="2">
    <source>
        <dbReference type="ARBA" id="ARBA00022676"/>
    </source>
</evidence>
<evidence type="ECO:0000313" key="6">
    <source>
        <dbReference type="EMBL" id="WFD02089.1"/>
    </source>
</evidence>
<evidence type="ECO:0000256" key="3">
    <source>
        <dbReference type="ARBA" id="ARBA00022679"/>
    </source>
</evidence>
<dbReference type="EC" id="2.4.1.257" evidence="4"/>
<dbReference type="GO" id="GO:0005789">
    <property type="term" value="C:endoplasmic reticulum membrane"/>
    <property type="evidence" value="ECO:0007669"/>
    <property type="project" value="UniProtKB-SubCell"/>
</dbReference>
<dbReference type="GO" id="GO:0102704">
    <property type="term" value="F:GDP-Man:Man(2)GlcNAc(2)-PP-Dol alpha-1,6-mannosyltransferase activity"/>
    <property type="evidence" value="ECO:0007669"/>
    <property type="project" value="UniProtKB-UniRule"/>
</dbReference>
<reference evidence="6" key="1">
    <citation type="submission" date="2023-03" db="EMBL/GenBank/DDBJ databases">
        <title>Mating type loci evolution in Malassezia.</title>
        <authorList>
            <person name="Coelho M.A."/>
        </authorList>
    </citation>
    <scope>NUCLEOTIDE SEQUENCE</scope>
    <source>
        <strain evidence="6">CBS 7876</strain>
    </source>
</reference>
<evidence type="ECO:0000259" key="5">
    <source>
        <dbReference type="Pfam" id="PF00534"/>
    </source>
</evidence>
<dbReference type="InterPro" id="IPR027054">
    <property type="entry name" value="ALG2"/>
</dbReference>
<comment type="pathway">
    <text evidence="4">Protein modification; protein glycosylation.</text>
</comment>
<dbReference type="Pfam" id="PF00534">
    <property type="entry name" value="Glycos_transf_1"/>
    <property type="match status" value="1"/>
</dbReference>
<dbReference type="AlphaFoldDB" id="A0AAF0ISE4"/>
<keyword evidence="4" id="KW-0812">Transmembrane</keyword>
<keyword evidence="4" id="KW-0256">Endoplasmic reticulum</keyword>
<evidence type="ECO:0000256" key="4">
    <source>
        <dbReference type="RuleBase" id="RU367136"/>
    </source>
</evidence>
<sequence length="375" mass="40959">MCSASLAAQRGTTGWIRNLYRLPLDLLEEVTTAFADVVVANSKFTANHFRRSFPRLQSTPHVIYPGVDENEYQSTRVTRELAAFLTGRSGNLEKQMQDVVGSILSDRSRPMFLSINRFEAKKNIALAVETFARLRQEVGNTELRLICAGGYDHRVLDNIETLAALQSQAARLGLSHVTLWCSPPMYEPPISPPSLDQVNRAAIIFFPSFPGPLLHTLLVNPAVRALLYTPTNEHFGIVPLEAMACGMPVVATNTGGPLETIVDADVDRTGEPRARGATGFLLPPDPAAWAAVCATILGWDQRIVEHVATNAKRRVAEVFSVRAMGELFDEQTNRLAKMPPVSTAERIPALALVLVILLLGTVLGVAMLSLALRCL</sequence>
<dbReference type="EC" id="2.4.1.132" evidence="4"/>
<dbReference type="SUPFAM" id="SSF53756">
    <property type="entry name" value="UDP-Glycosyltransferase/glycogen phosphorylase"/>
    <property type="match status" value="1"/>
</dbReference>
<comment type="catalytic activity">
    <reaction evidence="4">
        <text>an alpha-D-Man-(1-&gt;3)-beta-D-Man-(1-&gt;4)-beta-D-GlcNAc-(1-&gt;4)-alpha-D-GlcNAc-diphospho-di-trans,poly-cis-dolichol + GDP-alpha-D-mannose = an alpha-D-Man-(1-&gt;3)-[alpha-D-Man-(1-&gt;6)]-beta-D-Man-(1-&gt;4)-beta-D-GlcNAc-(1-&gt;4)-alpha-D-GlcNAc-diphospho-di-trans,poly-cis-dolichol + GDP + H(+)</text>
        <dbReference type="Rhea" id="RHEA:29519"/>
        <dbReference type="Rhea" id="RHEA-COMP:19513"/>
        <dbReference type="Rhea" id="RHEA-COMP:19515"/>
        <dbReference type="ChEBI" id="CHEBI:15378"/>
        <dbReference type="ChEBI" id="CHEBI:57527"/>
        <dbReference type="ChEBI" id="CHEBI:58189"/>
        <dbReference type="ChEBI" id="CHEBI:132510"/>
        <dbReference type="ChEBI" id="CHEBI:132511"/>
        <dbReference type="EC" id="2.4.1.257"/>
    </reaction>
    <physiologicalReaction direction="left-to-right" evidence="4">
        <dbReference type="Rhea" id="RHEA:29520"/>
    </physiologicalReaction>
</comment>
<feature type="domain" description="Glycosyl transferase family 1" evidence="5">
    <location>
        <begin position="224"/>
        <end position="291"/>
    </location>
</feature>
<keyword evidence="4" id="KW-0472">Membrane</keyword>
<dbReference type="Gene3D" id="3.40.50.2000">
    <property type="entry name" value="Glycogen Phosphorylase B"/>
    <property type="match status" value="2"/>
</dbReference>
<evidence type="ECO:0000256" key="1">
    <source>
        <dbReference type="ARBA" id="ARBA00003142"/>
    </source>
</evidence>
<comment type="function">
    <text evidence="1 4">Mannosylates Man(2)GlcNAc(2)-dolichol diphosphate and Man(1)GlcNAc(2)-dolichol diphosphate to form Man(3)GlcNAc(2)-dolichol diphosphate.</text>
</comment>
<evidence type="ECO:0000313" key="7">
    <source>
        <dbReference type="Proteomes" id="UP001214603"/>
    </source>
</evidence>
<dbReference type="InterPro" id="IPR001296">
    <property type="entry name" value="Glyco_trans_1"/>
</dbReference>
<comment type="subcellular location">
    <subcellularLocation>
        <location evidence="4">Endoplasmic reticulum membrane</location>
    </subcellularLocation>
</comment>
<feature type="transmembrane region" description="Helical" evidence="4">
    <location>
        <begin position="347"/>
        <end position="372"/>
    </location>
</feature>